<protein>
    <submittedName>
        <fullName evidence="1">Uncharacterized protein</fullName>
    </submittedName>
</protein>
<evidence type="ECO:0000313" key="1">
    <source>
        <dbReference type="EMBL" id="RHF71409.1"/>
    </source>
</evidence>
<evidence type="ECO:0000313" key="2">
    <source>
        <dbReference type="Proteomes" id="UP000284676"/>
    </source>
</evidence>
<comment type="caution">
    <text evidence="1">The sequence shown here is derived from an EMBL/GenBank/DDBJ whole genome shotgun (WGS) entry which is preliminary data.</text>
</comment>
<dbReference type="Proteomes" id="UP000284676">
    <property type="component" value="Unassembled WGS sequence"/>
</dbReference>
<dbReference type="AlphaFoldDB" id="A0A414PS80"/>
<proteinExistence type="predicted"/>
<reference evidence="1 2" key="1">
    <citation type="submission" date="2018-08" db="EMBL/GenBank/DDBJ databases">
        <title>A genome reference for cultivated species of the human gut microbiota.</title>
        <authorList>
            <person name="Zou Y."/>
            <person name="Xue W."/>
            <person name="Luo G."/>
        </authorList>
    </citation>
    <scope>NUCLEOTIDE SEQUENCE [LARGE SCALE GENOMIC DNA]</scope>
    <source>
        <strain evidence="1 2">AM25-1</strain>
    </source>
</reference>
<dbReference type="EMBL" id="QRHL01000015">
    <property type="protein sequence ID" value="RHF71409.1"/>
    <property type="molecule type" value="Genomic_DNA"/>
</dbReference>
<sequence>MIQLVPIKGEQMKGRYLLIYLFIIFSSLFGSDGNITVKMKAKVLDPIDLYLEVIPITNAIDDGSKMYFDFGELVKGSKQELVGKFQARLMRGGVAQNIENVKASLIKESSSQEEKKIVSLLDQTDLTYILSGETEKKKYNGSIRIIADTSKGNSTGRFIDNSVKIKVLVTNNN</sequence>
<organism evidence="1 2">
    <name type="scientific">Fusobacterium mortiferum</name>
    <dbReference type="NCBI Taxonomy" id="850"/>
    <lineage>
        <taxon>Bacteria</taxon>
        <taxon>Fusobacteriati</taxon>
        <taxon>Fusobacteriota</taxon>
        <taxon>Fusobacteriia</taxon>
        <taxon>Fusobacteriales</taxon>
        <taxon>Fusobacteriaceae</taxon>
        <taxon>Fusobacterium</taxon>
    </lineage>
</organism>
<accession>A0A414PS80</accession>
<gene>
    <name evidence="1" type="ORF">DW663_08675</name>
</gene>
<name>A0A414PS80_FUSMR</name>